<comment type="similarity">
    <text evidence="1">Belongs to the NAD(P)H dehydrogenase (quinone) family.</text>
</comment>
<gene>
    <name evidence="4" type="ORF">C3E78_10730</name>
</gene>
<evidence type="ECO:0000313" key="4">
    <source>
        <dbReference type="EMBL" id="AWB92636.1"/>
    </source>
</evidence>
<dbReference type="PANTHER" id="PTHR10204">
    <property type="entry name" value="NAD P H OXIDOREDUCTASE-RELATED"/>
    <property type="match status" value="1"/>
</dbReference>
<keyword evidence="5" id="KW-1185">Reference proteome</keyword>
<dbReference type="PANTHER" id="PTHR10204:SF34">
    <property type="entry name" value="NAD(P)H DEHYDROGENASE [QUINONE] 1 ISOFORM 1"/>
    <property type="match status" value="1"/>
</dbReference>
<evidence type="ECO:0000313" key="5">
    <source>
        <dbReference type="Proteomes" id="UP000244384"/>
    </source>
</evidence>
<dbReference type="EMBL" id="CP026952">
    <property type="protein sequence ID" value="AWB92636.1"/>
    <property type="molecule type" value="Genomic_DNA"/>
</dbReference>
<accession>A0A5F2EVF5</accession>
<evidence type="ECO:0000259" key="3">
    <source>
        <dbReference type="Pfam" id="PF02525"/>
    </source>
</evidence>
<evidence type="ECO:0000256" key="2">
    <source>
        <dbReference type="ARBA" id="ARBA00023002"/>
    </source>
</evidence>
<dbReference type="Pfam" id="PF02525">
    <property type="entry name" value="Flavodoxin_2"/>
    <property type="match status" value="1"/>
</dbReference>
<protein>
    <submittedName>
        <fullName evidence="4">NAD(P)H dehydrogenase</fullName>
    </submittedName>
</protein>
<dbReference type="InterPro" id="IPR051545">
    <property type="entry name" value="NAD(P)H_dehydrogenase_qn"/>
</dbReference>
<feature type="domain" description="Flavodoxin-like fold" evidence="3">
    <location>
        <begin position="3"/>
        <end position="187"/>
    </location>
</feature>
<accession>A0A2S0WMV3</accession>
<dbReference type="OrthoDB" id="9798454at2"/>
<sequence length="206" mass="22786">MSHVMLLLAHPRPSSFCHALAARVAERLIELGHEVRSHDLYAERFDPILATYESRTSGDATESALAHEEDPLISLHREELRQADGLVVVHPNWWGMPPAILTGWVDRVVVPGVAYRLADATGYPEPLAPIQQLFVVNTSDTTDEREENLYKDPLASIWGRCIAPYLGAPQVTRRVLRPVAGSSDEQRADWLDEVGTLAAETFGAVS</sequence>
<dbReference type="Gene3D" id="3.40.50.360">
    <property type="match status" value="1"/>
</dbReference>
<dbReference type="KEGG" id="aez:C3E78_10730"/>
<dbReference type="RefSeq" id="WP_108578281.1">
    <property type="nucleotide sequence ID" value="NZ_CP026952.1"/>
</dbReference>
<dbReference type="GO" id="GO:0003955">
    <property type="term" value="F:NAD(P)H dehydrogenase (quinone) activity"/>
    <property type="evidence" value="ECO:0007669"/>
    <property type="project" value="TreeGrafter"/>
</dbReference>
<reference evidence="5" key="1">
    <citation type="submission" date="2018-01" db="EMBL/GenBank/DDBJ databases">
        <authorList>
            <person name="Li J."/>
        </authorList>
    </citation>
    <scope>NUCLEOTIDE SEQUENCE [LARGE SCALE GENOMIC DNA]</scope>
    <source>
        <strain evidence="5">592</strain>
    </source>
</reference>
<dbReference type="InterPro" id="IPR003680">
    <property type="entry name" value="Flavodoxin_fold"/>
</dbReference>
<keyword evidence="2" id="KW-0560">Oxidoreductase</keyword>
<proteinExistence type="inferred from homology"/>
<evidence type="ECO:0000256" key="1">
    <source>
        <dbReference type="ARBA" id="ARBA00006252"/>
    </source>
</evidence>
<dbReference type="Proteomes" id="UP000244384">
    <property type="component" value="Chromosome"/>
</dbReference>
<dbReference type="SUPFAM" id="SSF52218">
    <property type="entry name" value="Flavoproteins"/>
    <property type="match status" value="1"/>
</dbReference>
<name>A0A2S0WMV3_9ACTN</name>
<organism evidence="4 5">
    <name type="scientific">Aeromicrobium chenweiae</name>
    <dbReference type="NCBI Taxonomy" id="2079793"/>
    <lineage>
        <taxon>Bacteria</taxon>
        <taxon>Bacillati</taxon>
        <taxon>Actinomycetota</taxon>
        <taxon>Actinomycetes</taxon>
        <taxon>Propionibacteriales</taxon>
        <taxon>Nocardioidaceae</taxon>
        <taxon>Aeromicrobium</taxon>
    </lineage>
</organism>
<dbReference type="AlphaFoldDB" id="A0A2S0WMV3"/>
<dbReference type="InterPro" id="IPR029039">
    <property type="entry name" value="Flavoprotein-like_sf"/>
</dbReference>
<dbReference type="GO" id="GO:0005829">
    <property type="term" value="C:cytosol"/>
    <property type="evidence" value="ECO:0007669"/>
    <property type="project" value="TreeGrafter"/>
</dbReference>